<feature type="region of interest" description="Disordered" evidence="2">
    <location>
        <begin position="228"/>
        <end position="267"/>
    </location>
</feature>
<comment type="caution">
    <text evidence="3">The sequence shown here is derived from an EMBL/GenBank/DDBJ whole genome shotgun (WGS) entry which is preliminary data.</text>
</comment>
<sequence>MVPPAHIRRPLFSQWSSPIPMALMSPSVSSSTPPPSYCAIPPGTEAALNAPFVAQETPSHSPVITTGRGNTEATATVNRVTTTMPPQVVHHPGVGPSGFLDWPAGHLQPSATDELEAFLRLQSSGPYPRMPHEIQRETASRGQSVMRFSDQRTSNGQGSCDPLHRSVSNPGSGRTHTRQVHAQELFRAQTMTRNLNQGPVARAGPRQQPDALHMRNKILASNPLATISSHHSQEGQSGTESTITRASSTRRQRGEMANRPISRVDPNAVAGMTPMRTEETVSAPRAVDLKVVEGHEDVTREGEAHRTKHRNRSGAGARQSTVHHDGALKQYSGCERSHRKEANVERPPTPPPKDGTVAASAQDESATFVPRRGHGATMGGGSDNTYKWVLYDDQGNVRRIWNLEYDGDSARRGDHQASAARTTETGAQRTRAKAGRCCRDSSSGDRHRASTSSRTEAVTATTESFSRSSPSQTSTEVASCLSIFEAQEHISALEAELDFVRSEMMKQRNSMMCLPHDQIQAALQVRVDMKGLLSQIQEEIAGWQEVVQCLKGSCQV</sequence>
<feature type="compositionally biased region" description="Basic and acidic residues" evidence="2">
    <location>
        <begin position="296"/>
        <end position="305"/>
    </location>
</feature>
<evidence type="ECO:0000313" key="4">
    <source>
        <dbReference type="Proteomes" id="UP000193218"/>
    </source>
</evidence>
<dbReference type="GeneID" id="33560820"/>
<feature type="compositionally biased region" description="Basic and acidic residues" evidence="2">
    <location>
        <begin position="437"/>
        <end position="448"/>
    </location>
</feature>
<keyword evidence="1" id="KW-0175">Coiled coil</keyword>
<feature type="compositionally biased region" description="Basic and acidic residues" evidence="2">
    <location>
        <begin position="335"/>
        <end position="344"/>
    </location>
</feature>
<dbReference type="Proteomes" id="UP000193218">
    <property type="component" value="Unassembled WGS sequence"/>
</dbReference>
<feature type="region of interest" description="Disordered" evidence="2">
    <location>
        <begin position="150"/>
        <end position="178"/>
    </location>
</feature>
<evidence type="ECO:0000256" key="2">
    <source>
        <dbReference type="SAM" id="MobiDB-lite"/>
    </source>
</evidence>
<organism evidence="3 4">
    <name type="scientific">Kockovaella imperatae</name>
    <dbReference type="NCBI Taxonomy" id="4999"/>
    <lineage>
        <taxon>Eukaryota</taxon>
        <taxon>Fungi</taxon>
        <taxon>Dikarya</taxon>
        <taxon>Basidiomycota</taxon>
        <taxon>Agaricomycotina</taxon>
        <taxon>Tremellomycetes</taxon>
        <taxon>Tremellales</taxon>
        <taxon>Cuniculitremaceae</taxon>
        <taxon>Kockovaella</taxon>
    </lineage>
</organism>
<feature type="region of interest" description="Disordered" evidence="2">
    <location>
        <begin position="296"/>
        <end position="381"/>
    </location>
</feature>
<feature type="compositionally biased region" description="Polar residues" evidence="2">
    <location>
        <begin position="419"/>
        <end position="428"/>
    </location>
</feature>
<dbReference type="AlphaFoldDB" id="A0A1Y1UR60"/>
<feature type="coiled-coil region" evidence="1">
    <location>
        <begin position="483"/>
        <end position="510"/>
    </location>
</feature>
<proteinExistence type="predicted"/>
<name>A0A1Y1UR60_9TREE</name>
<protein>
    <submittedName>
        <fullName evidence="3">Uncharacterized protein</fullName>
    </submittedName>
</protein>
<evidence type="ECO:0000313" key="3">
    <source>
        <dbReference type="EMBL" id="ORX39625.1"/>
    </source>
</evidence>
<accession>A0A1Y1UR60</accession>
<dbReference type="RefSeq" id="XP_021873410.1">
    <property type="nucleotide sequence ID" value="XM_022019011.1"/>
</dbReference>
<keyword evidence="4" id="KW-1185">Reference proteome</keyword>
<reference evidence="3 4" key="1">
    <citation type="submission" date="2017-03" db="EMBL/GenBank/DDBJ databases">
        <title>Widespread Adenine N6-methylation of Active Genes in Fungi.</title>
        <authorList>
            <consortium name="DOE Joint Genome Institute"/>
            <person name="Mondo S.J."/>
            <person name="Dannebaum R.O."/>
            <person name="Kuo R.C."/>
            <person name="Louie K.B."/>
            <person name="Bewick A.J."/>
            <person name="Labutti K."/>
            <person name="Haridas S."/>
            <person name="Kuo A."/>
            <person name="Salamov A."/>
            <person name="Ahrendt S.R."/>
            <person name="Lau R."/>
            <person name="Bowen B.P."/>
            <person name="Lipzen A."/>
            <person name="Sullivan W."/>
            <person name="Andreopoulos W.B."/>
            <person name="Clum A."/>
            <person name="Lindquist E."/>
            <person name="Daum C."/>
            <person name="Northen T.R."/>
            <person name="Ramamoorthy G."/>
            <person name="Schmitz R.J."/>
            <person name="Gryganskyi A."/>
            <person name="Culley D."/>
            <person name="Magnuson J."/>
            <person name="James T.Y."/>
            <person name="O'Malley M.A."/>
            <person name="Stajich J.E."/>
            <person name="Spatafora J.W."/>
            <person name="Visel A."/>
            <person name="Grigoriev I.V."/>
        </authorList>
    </citation>
    <scope>NUCLEOTIDE SEQUENCE [LARGE SCALE GENOMIC DNA]</scope>
    <source>
        <strain evidence="3 4">NRRL Y-17943</strain>
    </source>
</reference>
<gene>
    <name evidence="3" type="ORF">BD324DRAFT_678740</name>
</gene>
<evidence type="ECO:0000256" key="1">
    <source>
        <dbReference type="SAM" id="Coils"/>
    </source>
</evidence>
<dbReference type="InParanoid" id="A0A1Y1UR60"/>
<feature type="compositionally biased region" description="Polar residues" evidence="2">
    <location>
        <begin position="450"/>
        <end position="460"/>
    </location>
</feature>
<dbReference type="EMBL" id="NBSH01000002">
    <property type="protein sequence ID" value="ORX39625.1"/>
    <property type="molecule type" value="Genomic_DNA"/>
</dbReference>
<feature type="compositionally biased region" description="Low complexity" evidence="2">
    <location>
        <begin position="461"/>
        <end position="472"/>
    </location>
</feature>
<feature type="region of interest" description="Disordered" evidence="2">
    <location>
        <begin position="408"/>
        <end position="472"/>
    </location>
</feature>
<feature type="compositionally biased region" description="Polar residues" evidence="2">
    <location>
        <begin position="228"/>
        <end position="249"/>
    </location>
</feature>